<protein>
    <submittedName>
        <fullName evidence="2">Centromere protein Chl4/mis15/CENP-N</fullName>
    </submittedName>
</protein>
<sequence>MSKKRKSTTTTANALPDTLRVAYTPPVRRLLSRLSKSSLVELSLGWLGSTKVNLTRVEDDNEEEEGEEGEEMEIEVVRGIYEGFGRSKSVRVKEVVERITEHEWRDGLTLGMVAELDFRYLLDHPSSQKWTSAQLYLLSKPPPASTTPKTTFHPRIFAHTLSTLLRPLVSPHYYITHHPSLPLHMLRVQLHPPSPSLPTTLLTLPQNKHIFWLAFPESTDGYLFHTLPSSPTATATSLPEIVRESIAIAVSKRGIRYGIRAAKMSARTLEAVAYYRGGEGDGGMLGGWSIFSAGGSSVDDDLLDLPPPRAPPLPQKQLEKEKEAGDEQTRKRQKIAEARFGIGAKEGDGTGLESVVFTLAEKFPPPEKQQHEKEMEEEEEEEEEEEFRPKITVRLEGSHVFAGVRSLVEQGVGFDGAKLPGWLTGEAGVSVGRVRGGRVKKWAGDV</sequence>
<feature type="compositionally biased region" description="Basic and acidic residues" evidence="1">
    <location>
        <begin position="317"/>
        <end position="331"/>
    </location>
</feature>
<reference evidence="2 3" key="1">
    <citation type="submission" date="2017-04" db="EMBL/GenBank/DDBJ databases">
        <title>Draft genome sequence of Tuber borchii Vittad., a whitish edible truffle.</title>
        <authorList>
            <consortium name="DOE Joint Genome Institute"/>
            <person name="Murat C."/>
            <person name="Kuo A."/>
            <person name="Barry K.W."/>
            <person name="Clum A."/>
            <person name="Dockter R.B."/>
            <person name="Fauchery L."/>
            <person name="Iotti M."/>
            <person name="Kohler A."/>
            <person name="Labutti K."/>
            <person name="Lindquist E.A."/>
            <person name="Lipzen A."/>
            <person name="Ohm R.A."/>
            <person name="Wang M."/>
            <person name="Grigoriev I.V."/>
            <person name="Zambonelli A."/>
            <person name="Martin F.M."/>
        </authorList>
    </citation>
    <scope>NUCLEOTIDE SEQUENCE [LARGE SCALE GENOMIC DNA]</scope>
    <source>
        <strain evidence="2 3">Tbo3840</strain>
    </source>
</reference>
<dbReference type="GO" id="GO:0034080">
    <property type="term" value="P:CENP-A containing chromatin assembly"/>
    <property type="evidence" value="ECO:0007669"/>
    <property type="project" value="InterPro"/>
</dbReference>
<dbReference type="STRING" id="42251.A0A2T6ZTR6"/>
<feature type="region of interest" description="Disordered" evidence="1">
    <location>
        <begin position="364"/>
        <end position="388"/>
    </location>
</feature>
<dbReference type="Pfam" id="PF05238">
    <property type="entry name" value="CENP-N"/>
    <property type="match status" value="1"/>
</dbReference>
<organism evidence="2 3">
    <name type="scientific">Tuber borchii</name>
    <name type="common">White truffle</name>
    <dbReference type="NCBI Taxonomy" id="42251"/>
    <lineage>
        <taxon>Eukaryota</taxon>
        <taxon>Fungi</taxon>
        <taxon>Dikarya</taxon>
        <taxon>Ascomycota</taxon>
        <taxon>Pezizomycotina</taxon>
        <taxon>Pezizomycetes</taxon>
        <taxon>Pezizales</taxon>
        <taxon>Tuberaceae</taxon>
        <taxon>Tuber</taxon>
    </lineage>
</organism>
<feature type="compositionally biased region" description="Pro residues" evidence="1">
    <location>
        <begin position="305"/>
        <end position="314"/>
    </location>
</feature>
<gene>
    <name evidence="2" type="ORF">B9Z19DRAFT_1193055</name>
</gene>
<accession>A0A2T6ZTR6</accession>
<dbReference type="InterPro" id="IPR007902">
    <property type="entry name" value="Chl4/mis15/CENP-N"/>
</dbReference>
<name>A0A2T6ZTR6_TUBBO</name>
<dbReference type="Gene3D" id="3.10.20.720">
    <property type="match status" value="1"/>
</dbReference>
<keyword evidence="3" id="KW-1185">Reference proteome</keyword>
<evidence type="ECO:0000313" key="2">
    <source>
        <dbReference type="EMBL" id="PUU78878.1"/>
    </source>
</evidence>
<dbReference type="EMBL" id="NESQ01000105">
    <property type="protein sequence ID" value="PUU78878.1"/>
    <property type="molecule type" value="Genomic_DNA"/>
</dbReference>
<dbReference type="Proteomes" id="UP000244722">
    <property type="component" value="Unassembled WGS sequence"/>
</dbReference>
<proteinExistence type="predicted"/>
<evidence type="ECO:0000256" key="1">
    <source>
        <dbReference type="SAM" id="MobiDB-lite"/>
    </source>
</evidence>
<dbReference type="GO" id="GO:0007059">
    <property type="term" value="P:chromosome segregation"/>
    <property type="evidence" value="ECO:0007669"/>
    <property type="project" value="InterPro"/>
</dbReference>
<comment type="caution">
    <text evidence="2">The sequence shown here is derived from an EMBL/GenBank/DDBJ whole genome shotgun (WGS) entry which is preliminary data.</text>
</comment>
<evidence type="ECO:0000313" key="3">
    <source>
        <dbReference type="Proteomes" id="UP000244722"/>
    </source>
</evidence>
<dbReference type="OrthoDB" id="6585699at2759"/>
<feature type="region of interest" description="Disordered" evidence="1">
    <location>
        <begin position="299"/>
        <end position="331"/>
    </location>
</feature>
<feature type="compositionally biased region" description="Basic and acidic residues" evidence="1">
    <location>
        <begin position="364"/>
        <end position="374"/>
    </location>
</feature>
<dbReference type="AlphaFoldDB" id="A0A2T6ZTR6"/>
<feature type="compositionally biased region" description="Acidic residues" evidence="1">
    <location>
        <begin position="375"/>
        <end position="386"/>
    </location>
</feature>